<protein>
    <submittedName>
        <fullName evidence="1">Uncharacterized protein</fullName>
    </submittedName>
</protein>
<evidence type="ECO:0000313" key="1">
    <source>
        <dbReference type="EMBL" id="CSB14254.1"/>
    </source>
</evidence>
<evidence type="ECO:0000313" key="2">
    <source>
        <dbReference type="Proteomes" id="UP000044806"/>
    </source>
</evidence>
<organism evidence="1 2">
    <name type="scientific">Vibrio cholerae</name>
    <dbReference type="NCBI Taxonomy" id="666"/>
    <lineage>
        <taxon>Bacteria</taxon>
        <taxon>Pseudomonadati</taxon>
        <taxon>Pseudomonadota</taxon>
        <taxon>Gammaproteobacteria</taxon>
        <taxon>Vibrionales</taxon>
        <taxon>Vibrionaceae</taxon>
        <taxon>Vibrio</taxon>
    </lineage>
</organism>
<reference evidence="1 2" key="1">
    <citation type="submission" date="2015-07" db="EMBL/GenBank/DDBJ databases">
        <authorList>
            <consortium name="Pathogen Informatics"/>
        </authorList>
    </citation>
    <scope>NUCLEOTIDE SEQUENCE [LARGE SCALE GENOMIC DNA]</scope>
    <source>
        <strain evidence="1 2">A51</strain>
    </source>
</reference>
<name>A0A655RYW9_VIBCL</name>
<dbReference type="EMBL" id="CWOW01000029">
    <property type="protein sequence ID" value="CSB14254.1"/>
    <property type="molecule type" value="Genomic_DNA"/>
</dbReference>
<dbReference type="Proteomes" id="UP000044806">
    <property type="component" value="Unassembled WGS sequence"/>
</dbReference>
<sequence length="82" mass="8668">MSLALSGRPVAVRDLLDRPAHINLAARYGGSHPQSAVPLESIPAETQTAQDSAGSMPLNVTVYPPRQYLGRCVQSPLATSRG</sequence>
<dbReference type="AlphaFoldDB" id="A0A655RYW9"/>
<accession>A0A655RYW9</accession>
<gene>
    <name evidence="1" type="ORF">ERS013165_03544</name>
</gene>
<proteinExistence type="predicted"/>